<evidence type="ECO:0000313" key="2">
    <source>
        <dbReference type="Proteomes" id="UP001152876"/>
    </source>
</evidence>
<organism evidence="1 2">
    <name type="scientific">Hydrogenophaga taeniospiralis CCUG 15921</name>
    <dbReference type="NCBI Taxonomy" id="1281780"/>
    <lineage>
        <taxon>Bacteria</taxon>
        <taxon>Pseudomonadati</taxon>
        <taxon>Pseudomonadota</taxon>
        <taxon>Betaproteobacteria</taxon>
        <taxon>Burkholderiales</taxon>
        <taxon>Comamonadaceae</taxon>
        <taxon>Hydrogenophaga</taxon>
    </lineage>
</organism>
<evidence type="ECO:0000313" key="1">
    <source>
        <dbReference type="EMBL" id="MDG5976247.1"/>
    </source>
</evidence>
<gene>
    <name evidence="1" type="ORF">H010_13356</name>
</gene>
<dbReference type="PANTHER" id="PTHR34290:SF2">
    <property type="entry name" value="OS04G0668800 PROTEIN"/>
    <property type="match status" value="1"/>
</dbReference>
<dbReference type="EMBL" id="AOGK01000011">
    <property type="protein sequence ID" value="MDG5976247.1"/>
    <property type="molecule type" value="Genomic_DNA"/>
</dbReference>
<dbReference type="Proteomes" id="UP001152876">
    <property type="component" value="Unassembled WGS sequence"/>
</dbReference>
<sequence length="153" mass="17013">MNQNLSLYPLTLYYDGACPLCMAEMRNLMLRNTAGRLRFVDMAPADFVAPAGAKREELARLLHGQAADGRWLRGVDTFVAMYEAVGVSWVAQALGGRWVRPLAERGYPWLARNRHRIPRWLAHVVFGTALRRAARQVAAAGECAQGACRRDGS</sequence>
<dbReference type="InterPro" id="IPR007263">
    <property type="entry name" value="DCC1-like"/>
</dbReference>
<dbReference type="InterPro" id="IPR044691">
    <property type="entry name" value="DCC1_Trx"/>
</dbReference>
<accession>A0A9X4S8C1</accession>
<dbReference type="Pfam" id="PF04134">
    <property type="entry name" value="DCC1-like"/>
    <property type="match status" value="1"/>
</dbReference>
<name>A0A9X4S8C1_9BURK</name>
<proteinExistence type="predicted"/>
<dbReference type="AlphaFoldDB" id="A0A9X4S8C1"/>
<dbReference type="RefSeq" id="WP_068174080.1">
    <property type="nucleotide sequence ID" value="NZ_AOGK01000011.1"/>
</dbReference>
<protein>
    <submittedName>
        <fullName evidence="1">Thiol-disulfide oxidoreductase DCC</fullName>
    </submittedName>
</protein>
<dbReference type="GO" id="GO:0015035">
    <property type="term" value="F:protein-disulfide reductase activity"/>
    <property type="evidence" value="ECO:0007669"/>
    <property type="project" value="InterPro"/>
</dbReference>
<comment type="caution">
    <text evidence="1">The sequence shown here is derived from an EMBL/GenBank/DDBJ whole genome shotgun (WGS) entry which is preliminary data.</text>
</comment>
<dbReference type="PANTHER" id="PTHR34290">
    <property type="entry name" value="SI:CH73-390P7.2"/>
    <property type="match status" value="1"/>
</dbReference>
<dbReference type="OrthoDB" id="5294764at2"/>
<reference evidence="1" key="1">
    <citation type="submission" date="2013-01" db="EMBL/GenBank/DDBJ databases">
        <title>Genome draft of Hydrogenophaga taeniospiralis 2K1.</title>
        <authorList>
            <person name="Gomila M."/>
            <person name="Lalucat J."/>
        </authorList>
    </citation>
    <scope>NUCLEOTIDE SEQUENCE</scope>
    <source>
        <strain evidence="1">CCUG 15921</strain>
    </source>
</reference>
<keyword evidence="2" id="KW-1185">Reference proteome</keyword>